<evidence type="ECO:0000259" key="1">
    <source>
        <dbReference type="PROSITE" id="PS50851"/>
    </source>
</evidence>
<dbReference type="OrthoDB" id="5765252at2"/>
<feature type="domain" description="CheW-like" evidence="1">
    <location>
        <begin position="7"/>
        <end position="155"/>
    </location>
</feature>
<proteinExistence type="predicted"/>
<name>A0A1G6SW91_9GAMM</name>
<dbReference type="InterPro" id="IPR036061">
    <property type="entry name" value="CheW-like_dom_sf"/>
</dbReference>
<dbReference type="STRING" id="265719.SAMN04488509_101742"/>
<keyword evidence="3" id="KW-1185">Reference proteome</keyword>
<dbReference type="EMBL" id="FNAG01000001">
    <property type="protein sequence ID" value="SDD21230.1"/>
    <property type="molecule type" value="Genomic_DNA"/>
</dbReference>
<dbReference type="AlphaFoldDB" id="A0A1G6SW91"/>
<dbReference type="Proteomes" id="UP000199603">
    <property type="component" value="Unassembled WGS sequence"/>
</dbReference>
<dbReference type="Pfam" id="PF01584">
    <property type="entry name" value="CheW"/>
    <property type="match status" value="1"/>
</dbReference>
<dbReference type="SUPFAM" id="SSF50341">
    <property type="entry name" value="CheW-like"/>
    <property type="match status" value="1"/>
</dbReference>
<dbReference type="GO" id="GO:0006935">
    <property type="term" value="P:chemotaxis"/>
    <property type="evidence" value="ECO:0007669"/>
    <property type="project" value="InterPro"/>
</dbReference>
<dbReference type="SMART" id="SM00260">
    <property type="entry name" value="CheW"/>
    <property type="match status" value="1"/>
</dbReference>
<dbReference type="InterPro" id="IPR002545">
    <property type="entry name" value="CheW-lke_dom"/>
</dbReference>
<evidence type="ECO:0000313" key="2">
    <source>
        <dbReference type="EMBL" id="SDD21230.1"/>
    </source>
</evidence>
<evidence type="ECO:0000313" key="3">
    <source>
        <dbReference type="Proteomes" id="UP000199603"/>
    </source>
</evidence>
<dbReference type="GO" id="GO:0007165">
    <property type="term" value="P:signal transduction"/>
    <property type="evidence" value="ECO:0007669"/>
    <property type="project" value="InterPro"/>
</dbReference>
<reference evidence="2 3" key="1">
    <citation type="submission" date="2016-10" db="EMBL/GenBank/DDBJ databases">
        <authorList>
            <person name="de Groot N.N."/>
        </authorList>
    </citation>
    <scope>NUCLEOTIDE SEQUENCE [LARGE SCALE GENOMIC DNA]</scope>
    <source>
        <strain evidence="2 3">DSM 16957</strain>
    </source>
</reference>
<organism evidence="2 3">
    <name type="scientific">Aquimonas voraii</name>
    <dbReference type="NCBI Taxonomy" id="265719"/>
    <lineage>
        <taxon>Bacteria</taxon>
        <taxon>Pseudomonadati</taxon>
        <taxon>Pseudomonadota</taxon>
        <taxon>Gammaproteobacteria</taxon>
        <taxon>Lysobacterales</taxon>
        <taxon>Lysobacteraceae</taxon>
        <taxon>Aquimonas</taxon>
    </lineage>
</organism>
<dbReference type="RefSeq" id="WP_091238975.1">
    <property type="nucleotide sequence ID" value="NZ_FNAG01000001.1"/>
</dbReference>
<gene>
    <name evidence="2" type="ORF">SAMN04488509_101742</name>
</gene>
<accession>A0A1G6SW91</accession>
<dbReference type="Gene3D" id="2.40.50.180">
    <property type="entry name" value="CheA-289, Domain 4"/>
    <property type="match status" value="1"/>
</dbReference>
<dbReference type="PROSITE" id="PS50851">
    <property type="entry name" value="CHEW"/>
    <property type="match status" value="1"/>
</dbReference>
<sequence>MSIERKDIRGVTISVTGGRLLLPNANIAEIITFAEPEALPEAPDWVLGRLRWRGWRLPLVSFARLAGLARDEGELGAKVAVLRALGGHPRLPYFCLLTQGFPRLTTVSADALLPADEGDLPDGALMRVLLRDEYSFIPDLIDIERRLVDVLQIAA</sequence>
<protein>
    <submittedName>
        <fullName evidence="2">Chemosensory pili system protein ChpC</fullName>
    </submittedName>
</protein>